<evidence type="ECO:0000313" key="1">
    <source>
        <dbReference type="EMBL" id="HHV69168.1"/>
    </source>
</evidence>
<dbReference type="CDD" id="cd02440">
    <property type="entry name" value="AdoMet_MTases"/>
    <property type="match status" value="1"/>
</dbReference>
<name>A0A7V6PDX3_9HYPH</name>
<accession>A0A7V6PDX3</accession>
<dbReference type="GO" id="GO:0008168">
    <property type="term" value="F:methyltransferase activity"/>
    <property type="evidence" value="ECO:0007669"/>
    <property type="project" value="UniProtKB-KW"/>
</dbReference>
<comment type="caution">
    <text evidence="1">The sequence shown here is derived from an EMBL/GenBank/DDBJ whole genome shotgun (WGS) entry which is preliminary data.</text>
</comment>
<reference evidence="1 2" key="1">
    <citation type="journal article" date="2020" name="Biotechnol. Biofuels">
        <title>New insights from the biogas microbiome by comprehensive genome-resolved metagenomics of nearly 1600 species originating from multiple anaerobic digesters.</title>
        <authorList>
            <person name="Campanaro S."/>
            <person name="Treu L."/>
            <person name="Rodriguez-R L.M."/>
            <person name="Kovalovszki A."/>
            <person name="Ziels R.M."/>
            <person name="Maus I."/>
            <person name="Zhu X."/>
            <person name="Kougias P.G."/>
            <person name="Basile A."/>
            <person name="Luo G."/>
            <person name="Schluter A."/>
            <person name="Konstantinidis K.T."/>
            <person name="Angelidaki I."/>
        </authorList>
    </citation>
    <scope>NUCLEOTIDE SEQUENCE [LARGE SCALE GENOMIC DNA]</scope>
    <source>
        <strain evidence="1">AS04akNAM_66</strain>
    </source>
</reference>
<keyword evidence="1" id="KW-0808">Transferase</keyword>
<proteinExistence type="predicted"/>
<sequence>MTTTPSNFHLECERAPRLNEMFSFFSATAGGRSGVPKKNPVVDPRLLQFDNRLSRFAKIQQSLWGNFDPHYFSSIPYRLEEEIRLGDALLEYGISRAQVRGGPVGYYVLGAAEGTFARTLSSMAAGSILTLSCSPNEENEESFYRRGRPQYSTFFLGPFHRLTSSFLSTDAILKPLAGKFDVILEDTTFQMYSANRSAQIGFVKQYLRDDGIFLFVEKHTQSSPEEYLRRELQKDFGYKARYFSSADIEKKREAILQRMNFNEVSLENMAFAIGEHFSHACITWNSGNFYTIAASNDADNLYALVGSMCEPCIPNEYLYEELPAALPGFPTGLPAFRQSSRRSR</sequence>
<keyword evidence="1" id="KW-0489">Methyltransferase</keyword>
<gene>
    <name evidence="1" type="ORF">GXX48_16180</name>
</gene>
<protein>
    <submittedName>
        <fullName evidence="1">Class I SAM-dependent methyltransferase</fullName>
    </submittedName>
</protein>
<dbReference type="AlphaFoldDB" id="A0A7V6PDX3"/>
<dbReference type="Proteomes" id="UP000551563">
    <property type="component" value="Unassembled WGS sequence"/>
</dbReference>
<evidence type="ECO:0000313" key="2">
    <source>
        <dbReference type="Proteomes" id="UP000551563"/>
    </source>
</evidence>
<organism evidence="1 2">
    <name type="scientific">Brucella intermedia</name>
    <dbReference type="NCBI Taxonomy" id="94625"/>
    <lineage>
        <taxon>Bacteria</taxon>
        <taxon>Pseudomonadati</taxon>
        <taxon>Pseudomonadota</taxon>
        <taxon>Alphaproteobacteria</taxon>
        <taxon>Hyphomicrobiales</taxon>
        <taxon>Brucellaceae</taxon>
        <taxon>Brucella/Ochrobactrum group</taxon>
        <taxon>Brucella</taxon>
    </lineage>
</organism>
<dbReference type="EMBL" id="DUMN01000455">
    <property type="protein sequence ID" value="HHV69168.1"/>
    <property type="molecule type" value="Genomic_DNA"/>
</dbReference>
<dbReference type="GO" id="GO:0032259">
    <property type="term" value="P:methylation"/>
    <property type="evidence" value="ECO:0007669"/>
    <property type="project" value="UniProtKB-KW"/>
</dbReference>